<evidence type="ECO:0000313" key="4">
    <source>
        <dbReference type="EMBL" id="SVD66181.1"/>
    </source>
</evidence>
<dbReference type="CDD" id="cd03785">
    <property type="entry name" value="GT28_MurG"/>
    <property type="match status" value="1"/>
</dbReference>
<dbReference type="PANTHER" id="PTHR21015:SF22">
    <property type="entry name" value="GLYCOSYLTRANSFERASE"/>
    <property type="match status" value="1"/>
</dbReference>
<sequence length="177" mass="20034">MIVSGGGTGGHFFPAQAIFKSLCKRGVEMKYIGSRFGIESNYFNNINEATLLNIRGFQRHFTLDSVLKNSLFPYRFIKSYLQSRKIITDYNPHVLIGTGGYSSGLPLLAAIHKGVKTVIQEQNSFPGITTRKLGKKVNKVCIAFEESRRYFEQNNVIRTGNPIREDIKEIDKIRAKQ</sequence>
<dbReference type="Pfam" id="PF03033">
    <property type="entry name" value="Glyco_transf_28"/>
    <property type="match status" value="1"/>
</dbReference>
<dbReference type="EMBL" id="UINC01165027">
    <property type="protein sequence ID" value="SVD66181.1"/>
    <property type="molecule type" value="Genomic_DNA"/>
</dbReference>
<feature type="domain" description="Glycosyltransferase family 28 N-terminal" evidence="3">
    <location>
        <begin position="2"/>
        <end position="141"/>
    </location>
</feature>
<dbReference type="GO" id="GO:0005975">
    <property type="term" value="P:carbohydrate metabolic process"/>
    <property type="evidence" value="ECO:0007669"/>
    <property type="project" value="InterPro"/>
</dbReference>
<evidence type="ECO:0000256" key="1">
    <source>
        <dbReference type="ARBA" id="ARBA00022676"/>
    </source>
</evidence>
<evidence type="ECO:0000256" key="2">
    <source>
        <dbReference type="ARBA" id="ARBA00022679"/>
    </source>
</evidence>
<accession>A0A382X7C7</accession>
<dbReference type="GO" id="GO:0016758">
    <property type="term" value="F:hexosyltransferase activity"/>
    <property type="evidence" value="ECO:0007669"/>
    <property type="project" value="InterPro"/>
</dbReference>
<dbReference type="InterPro" id="IPR004276">
    <property type="entry name" value="GlycoTrans_28_N"/>
</dbReference>
<proteinExistence type="predicted"/>
<gene>
    <name evidence="4" type="ORF">METZ01_LOCUS419035</name>
</gene>
<keyword evidence="1" id="KW-0328">Glycosyltransferase</keyword>
<dbReference type="SUPFAM" id="SSF53756">
    <property type="entry name" value="UDP-Glycosyltransferase/glycogen phosphorylase"/>
    <property type="match status" value="1"/>
</dbReference>
<name>A0A382X7C7_9ZZZZ</name>
<protein>
    <recommendedName>
        <fullName evidence="3">Glycosyltransferase family 28 N-terminal domain-containing protein</fullName>
    </recommendedName>
</protein>
<evidence type="ECO:0000259" key="3">
    <source>
        <dbReference type="Pfam" id="PF03033"/>
    </source>
</evidence>
<organism evidence="4">
    <name type="scientific">marine metagenome</name>
    <dbReference type="NCBI Taxonomy" id="408172"/>
    <lineage>
        <taxon>unclassified sequences</taxon>
        <taxon>metagenomes</taxon>
        <taxon>ecological metagenomes</taxon>
    </lineage>
</organism>
<dbReference type="Gene3D" id="3.40.50.2000">
    <property type="entry name" value="Glycogen Phosphorylase B"/>
    <property type="match status" value="1"/>
</dbReference>
<reference evidence="4" key="1">
    <citation type="submission" date="2018-05" db="EMBL/GenBank/DDBJ databases">
        <authorList>
            <person name="Lanie J.A."/>
            <person name="Ng W.-L."/>
            <person name="Kazmierczak K.M."/>
            <person name="Andrzejewski T.M."/>
            <person name="Davidsen T.M."/>
            <person name="Wayne K.J."/>
            <person name="Tettelin H."/>
            <person name="Glass J.I."/>
            <person name="Rusch D."/>
            <person name="Podicherti R."/>
            <person name="Tsui H.-C.T."/>
            <person name="Winkler M.E."/>
        </authorList>
    </citation>
    <scope>NUCLEOTIDE SEQUENCE</scope>
</reference>
<feature type="non-terminal residue" evidence="4">
    <location>
        <position position="177"/>
    </location>
</feature>
<dbReference type="PANTHER" id="PTHR21015">
    <property type="entry name" value="UDP-N-ACETYLGLUCOSAMINE--N-ACETYLMURAMYL-(PENTAPEPTIDE) PYROPHOSPHORYL-UNDECAPRENOL N-ACETYLGLUCOSAMINE TRANSFERASE 1"/>
    <property type="match status" value="1"/>
</dbReference>
<dbReference type="AlphaFoldDB" id="A0A382X7C7"/>
<keyword evidence="2" id="KW-0808">Transferase</keyword>